<dbReference type="EMBL" id="WSSB01000001">
    <property type="protein sequence ID" value="MXR35817.1"/>
    <property type="molecule type" value="Genomic_DNA"/>
</dbReference>
<feature type="region of interest" description="Disordered" evidence="1">
    <location>
        <begin position="150"/>
        <end position="169"/>
    </location>
</feature>
<dbReference type="PANTHER" id="PTHR37533:SF2">
    <property type="entry name" value="FLAGELLAR HOOK-LENGTH CONTROL PROTEIN"/>
    <property type="match status" value="1"/>
</dbReference>
<keyword evidence="3" id="KW-0969">Cilium</keyword>
<feature type="compositionally biased region" description="Basic and acidic residues" evidence="1">
    <location>
        <begin position="45"/>
        <end position="57"/>
    </location>
</feature>
<accession>A0A845BGE9</accession>
<comment type="caution">
    <text evidence="3">The sequence shown here is derived from an EMBL/GenBank/DDBJ whole genome shotgun (WGS) entry which is preliminary data.</text>
</comment>
<evidence type="ECO:0000313" key="4">
    <source>
        <dbReference type="Proteomes" id="UP000467214"/>
    </source>
</evidence>
<feature type="compositionally biased region" description="Low complexity" evidence="1">
    <location>
        <begin position="150"/>
        <end position="166"/>
    </location>
</feature>
<dbReference type="PANTHER" id="PTHR37533">
    <property type="entry name" value="FLAGELLAR HOOK-LENGTH CONTROL PROTEIN"/>
    <property type="match status" value="1"/>
</dbReference>
<keyword evidence="3" id="KW-0966">Cell projection</keyword>
<dbReference type="CDD" id="cd17470">
    <property type="entry name" value="T3SS_Flik_C"/>
    <property type="match status" value="1"/>
</dbReference>
<name>A0A845BGE9_9NEIS</name>
<protein>
    <submittedName>
        <fullName evidence="3">Flagellar hook-length control protein FliK</fullName>
    </submittedName>
</protein>
<evidence type="ECO:0000313" key="3">
    <source>
        <dbReference type="EMBL" id="MXR35817.1"/>
    </source>
</evidence>
<organism evidence="3 4">
    <name type="scientific">Craterilacuibacter sinensis</name>
    <dbReference type="NCBI Taxonomy" id="2686017"/>
    <lineage>
        <taxon>Bacteria</taxon>
        <taxon>Pseudomonadati</taxon>
        <taxon>Pseudomonadota</taxon>
        <taxon>Betaproteobacteria</taxon>
        <taxon>Neisseriales</taxon>
        <taxon>Neisseriaceae</taxon>
        <taxon>Craterilacuibacter</taxon>
    </lineage>
</organism>
<feature type="region of interest" description="Disordered" evidence="1">
    <location>
        <begin position="44"/>
        <end position="68"/>
    </location>
</feature>
<dbReference type="InterPro" id="IPR052563">
    <property type="entry name" value="FliK"/>
</dbReference>
<evidence type="ECO:0000256" key="1">
    <source>
        <dbReference type="SAM" id="MobiDB-lite"/>
    </source>
</evidence>
<sequence length="364" mass="37358">MMSPALSVVPARPEAVPATPPVASCDAASPDDLLFSGLLANLPQEEQRPGEETEPKPESPLLEGANGMAVPAPALPAMTMVAIAMMPPREVQAEPGVLPADQGVEGVAIESRHAAAQAAVPVRAGETALGAALSYGLPATDFASHLLRQAAAPAQPSPQSVPAQGADSSSVLSGEIAPRFSPSLPLALADGEMNRQAGASDAGMPWLTGSKAVAAPLPEWAPLTLDAGKSASWGESLRSALGERLQLQSAHGMDKALIRLDPPRLGALEISIRHESGGLSVQLTASNPDVVRQLQSIGEGLRQDLAQRQFSQVSVDVREGQAGTSQGHGRQGGQQQSGQTPGKALAEADIPGEVFELGQGFSRV</sequence>
<reference evidence="3 4" key="1">
    <citation type="submission" date="2019-12" db="EMBL/GenBank/DDBJ databases">
        <title>Neisseriaceae gen. nov. sp. Genome sequencing and assembly.</title>
        <authorList>
            <person name="Liu Z."/>
            <person name="Li A."/>
        </authorList>
    </citation>
    <scope>NUCLEOTIDE SEQUENCE [LARGE SCALE GENOMIC DNA]</scope>
    <source>
        <strain evidence="3 4">B2N2-7</strain>
    </source>
</reference>
<keyword evidence="4" id="KW-1185">Reference proteome</keyword>
<feature type="compositionally biased region" description="Low complexity" evidence="1">
    <location>
        <begin position="323"/>
        <end position="340"/>
    </location>
</feature>
<dbReference type="AlphaFoldDB" id="A0A845BGE9"/>
<gene>
    <name evidence="3" type="ORF">GQF02_02355</name>
</gene>
<keyword evidence="3" id="KW-0282">Flagellum</keyword>
<dbReference type="InterPro" id="IPR021136">
    <property type="entry name" value="Flagellar_hook_control-like_C"/>
</dbReference>
<dbReference type="RefSeq" id="WP_160794533.1">
    <property type="nucleotide sequence ID" value="NZ_WSSB01000001.1"/>
</dbReference>
<dbReference type="InterPro" id="IPR038610">
    <property type="entry name" value="FliK-like_C_sf"/>
</dbReference>
<dbReference type="Gene3D" id="3.30.750.140">
    <property type="match status" value="1"/>
</dbReference>
<dbReference type="Pfam" id="PF02120">
    <property type="entry name" value="Flg_hook"/>
    <property type="match status" value="1"/>
</dbReference>
<proteinExistence type="predicted"/>
<dbReference type="Proteomes" id="UP000467214">
    <property type="component" value="Unassembled WGS sequence"/>
</dbReference>
<evidence type="ECO:0000259" key="2">
    <source>
        <dbReference type="Pfam" id="PF02120"/>
    </source>
</evidence>
<feature type="region of interest" description="Disordered" evidence="1">
    <location>
        <begin position="1"/>
        <end position="29"/>
    </location>
</feature>
<feature type="region of interest" description="Disordered" evidence="1">
    <location>
        <begin position="315"/>
        <end position="344"/>
    </location>
</feature>
<feature type="domain" description="Flagellar hook-length control protein-like C-terminal" evidence="2">
    <location>
        <begin position="243"/>
        <end position="325"/>
    </location>
</feature>